<evidence type="ECO:0000313" key="9">
    <source>
        <dbReference type="Proteomes" id="UP000027238"/>
    </source>
</evidence>
<keyword evidence="4 5" id="KW-0720">Serine protease</keyword>
<dbReference type="Gene3D" id="3.40.50.200">
    <property type="entry name" value="Peptidase S8/S53 domain"/>
    <property type="match status" value="1"/>
</dbReference>
<dbReference type="PROSITE" id="PS51892">
    <property type="entry name" value="SUBTILASE"/>
    <property type="match status" value="1"/>
</dbReference>
<dbReference type="Pfam" id="PF00082">
    <property type="entry name" value="Peptidase_S8"/>
    <property type="match status" value="1"/>
</dbReference>
<dbReference type="GO" id="GO:0006508">
    <property type="term" value="P:proteolysis"/>
    <property type="evidence" value="ECO:0007669"/>
    <property type="project" value="UniProtKB-KW"/>
</dbReference>
<feature type="compositionally biased region" description="Basic and acidic residues" evidence="6">
    <location>
        <begin position="201"/>
        <end position="211"/>
    </location>
</feature>
<feature type="region of interest" description="Disordered" evidence="6">
    <location>
        <begin position="182"/>
        <end position="211"/>
    </location>
</feature>
<reference evidence="9" key="1">
    <citation type="journal article" date="2014" name="Genome Announc.">
        <title>Draft genome sequence of Colletotrichum sublineola, a destructive pathogen of cultivated sorghum.</title>
        <authorList>
            <person name="Baroncelli R."/>
            <person name="Sanz-Martin J.M."/>
            <person name="Rech G.E."/>
            <person name="Sukno S.A."/>
            <person name="Thon M.R."/>
        </authorList>
    </citation>
    <scope>NUCLEOTIDE SEQUENCE [LARGE SCALE GENOMIC DNA]</scope>
    <source>
        <strain evidence="9">TX430BB</strain>
    </source>
</reference>
<dbReference type="PRINTS" id="PR00723">
    <property type="entry name" value="SUBTILISIN"/>
</dbReference>
<dbReference type="STRING" id="1173701.A0A066X488"/>
<sequence length="515" mass="56860">MKSDILVGTCEHAETVDCYDFAAAALLKVLDIALELSRDTTSLHRRIPKLLQGLERICAWPNMPSCCMAIIQAWVDHEDHRAKDRIQKGILAFSKSSPNIIDQYLHKLNRFSQDRLAEDDMRSDIDKTMLKGSPDDYQTHGFETGVLLRKAVIYDLTVQPLEKLLRDFNYWENLRVVDPVQEVHEQSQPPTIPKALAPPEKNSEADNSNKRLEKIQRINEAFREGARRSSVQAPRVAILDTGYDGNSSFFNHPERRRKIKWKDFVESSQEPVDEAGHGTHTTALAMTVAPFASIYSVRIAKNRGDLKQASQAIANAIDWAANDINADIISMSFGFQQNVPIIAAAIRKAIHERNGTLIFFAAASNSGGNSREMFPANLADVFSVRETNSLGAFSDTNPPVDLDGPVVFGTLGKEVPSAWLSSHDGNVAKSGSSVATAVAAGIAALLMTIADVGVADSNLKAADALKLRTKPGMLEVLKEMSQPMGNRCRYIPPKIFELDVRKTWETIAYACGRSN</sequence>
<dbReference type="HOGENOM" id="CLU_528933_0_0_1"/>
<dbReference type="Proteomes" id="UP000027238">
    <property type="component" value="Unassembled WGS sequence"/>
</dbReference>
<evidence type="ECO:0000256" key="3">
    <source>
        <dbReference type="ARBA" id="ARBA00022801"/>
    </source>
</evidence>
<evidence type="ECO:0000256" key="2">
    <source>
        <dbReference type="ARBA" id="ARBA00022670"/>
    </source>
</evidence>
<dbReference type="InterPro" id="IPR000209">
    <property type="entry name" value="Peptidase_S8/S53_dom"/>
</dbReference>
<evidence type="ECO:0000259" key="7">
    <source>
        <dbReference type="Pfam" id="PF00082"/>
    </source>
</evidence>
<feature type="domain" description="Peptidase S8/S53" evidence="7">
    <location>
        <begin position="235"/>
        <end position="448"/>
    </location>
</feature>
<feature type="active site" description="Charge relay system" evidence="5">
    <location>
        <position position="277"/>
    </location>
</feature>
<dbReference type="SUPFAM" id="SSF52743">
    <property type="entry name" value="Subtilisin-like"/>
    <property type="match status" value="1"/>
</dbReference>
<dbReference type="AlphaFoldDB" id="A0A066X488"/>
<dbReference type="EMBL" id="JMSE01001200">
    <property type="protein sequence ID" value="KDN63742.1"/>
    <property type="molecule type" value="Genomic_DNA"/>
</dbReference>
<keyword evidence="3 5" id="KW-0378">Hydrolase</keyword>
<proteinExistence type="inferred from homology"/>
<comment type="similarity">
    <text evidence="1 5">Belongs to the peptidase S8 family.</text>
</comment>
<evidence type="ECO:0000256" key="4">
    <source>
        <dbReference type="ARBA" id="ARBA00022825"/>
    </source>
</evidence>
<dbReference type="PANTHER" id="PTHR43806:SF11">
    <property type="entry name" value="CEREVISIN-RELATED"/>
    <property type="match status" value="1"/>
</dbReference>
<comment type="caution">
    <text evidence="8">The sequence shown here is derived from an EMBL/GenBank/DDBJ whole genome shotgun (WGS) entry which is preliminary data.</text>
</comment>
<feature type="active site" description="Charge relay system" evidence="5">
    <location>
        <position position="240"/>
    </location>
</feature>
<evidence type="ECO:0000256" key="5">
    <source>
        <dbReference type="PROSITE-ProRule" id="PRU01240"/>
    </source>
</evidence>
<name>A0A066X488_COLSU</name>
<dbReference type="InterPro" id="IPR036852">
    <property type="entry name" value="Peptidase_S8/S53_dom_sf"/>
</dbReference>
<evidence type="ECO:0000256" key="1">
    <source>
        <dbReference type="ARBA" id="ARBA00011073"/>
    </source>
</evidence>
<feature type="active site" description="Charge relay system" evidence="5">
    <location>
        <position position="433"/>
    </location>
</feature>
<dbReference type="eggNOG" id="ENOG502S0RE">
    <property type="taxonomic scope" value="Eukaryota"/>
</dbReference>
<keyword evidence="9" id="KW-1185">Reference proteome</keyword>
<evidence type="ECO:0000313" key="8">
    <source>
        <dbReference type="EMBL" id="KDN63742.1"/>
    </source>
</evidence>
<protein>
    <recommendedName>
        <fullName evidence="7">Peptidase S8/S53 domain-containing protein</fullName>
    </recommendedName>
</protein>
<dbReference type="InterPro" id="IPR015500">
    <property type="entry name" value="Peptidase_S8_subtilisin-rel"/>
</dbReference>
<organism evidence="8 9">
    <name type="scientific">Colletotrichum sublineola</name>
    <name type="common">Sorghum anthracnose fungus</name>
    <dbReference type="NCBI Taxonomy" id="1173701"/>
    <lineage>
        <taxon>Eukaryota</taxon>
        <taxon>Fungi</taxon>
        <taxon>Dikarya</taxon>
        <taxon>Ascomycota</taxon>
        <taxon>Pezizomycotina</taxon>
        <taxon>Sordariomycetes</taxon>
        <taxon>Hypocreomycetidae</taxon>
        <taxon>Glomerellales</taxon>
        <taxon>Glomerellaceae</taxon>
        <taxon>Colletotrichum</taxon>
        <taxon>Colletotrichum graminicola species complex</taxon>
    </lineage>
</organism>
<dbReference type="OrthoDB" id="4849583at2759"/>
<keyword evidence="2 5" id="KW-0645">Protease</keyword>
<accession>A0A066X488</accession>
<gene>
    <name evidence="8" type="ORF">CSUB01_03205</name>
</gene>
<dbReference type="PANTHER" id="PTHR43806">
    <property type="entry name" value="PEPTIDASE S8"/>
    <property type="match status" value="1"/>
</dbReference>
<dbReference type="GO" id="GO:0004252">
    <property type="term" value="F:serine-type endopeptidase activity"/>
    <property type="evidence" value="ECO:0007669"/>
    <property type="project" value="UniProtKB-UniRule"/>
</dbReference>
<evidence type="ECO:0000256" key="6">
    <source>
        <dbReference type="SAM" id="MobiDB-lite"/>
    </source>
</evidence>
<dbReference type="InterPro" id="IPR050131">
    <property type="entry name" value="Peptidase_S8_subtilisin-like"/>
</dbReference>